<dbReference type="PROSITE" id="PS50979">
    <property type="entry name" value="BC"/>
    <property type="match status" value="1"/>
</dbReference>
<feature type="domain" description="Biotin carboxylation" evidence="6">
    <location>
        <begin position="2"/>
        <end position="416"/>
    </location>
</feature>
<dbReference type="Pfam" id="PF02786">
    <property type="entry name" value="CPSase_L_D2"/>
    <property type="match status" value="1"/>
</dbReference>
<evidence type="ECO:0000259" key="5">
    <source>
        <dbReference type="PROSITE" id="PS50975"/>
    </source>
</evidence>
<dbReference type="Gene3D" id="3.30.470.20">
    <property type="entry name" value="ATP-grasp fold, B domain"/>
    <property type="match status" value="1"/>
</dbReference>
<evidence type="ECO:0000256" key="4">
    <source>
        <dbReference type="ARBA" id="ARBA00023267"/>
    </source>
</evidence>
<organism evidence="7">
    <name type="scientific">hydrothermal vent metagenome</name>
    <dbReference type="NCBI Taxonomy" id="652676"/>
    <lineage>
        <taxon>unclassified sequences</taxon>
        <taxon>metagenomes</taxon>
        <taxon>ecological metagenomes</taxon>
    </lineage>
</organism>
<evidence type="ECO:0000256" key="2">
    <source>
        <dbReference type="ARBA" id="ARBA00022741"/>
    </source>
</evidence>
<dbReference type="InterPro" id="IPR011761">
    <property type="entry name" value="ATP-grasp"/>
</dbReference>
<dbReference type="PROSITE" id="PS50975">
    <property type="entry name" value="ATP_GRASP"/>
    <property type="match status" value="1"/>
</dbReference>
<dbReference type="Pfam" id="PF00289">
    <property type="entry name" value="Biotin_carb_N"/>
    <property type="match status" value="1"/>
</dbReference>
<dbReference type="SUPFAM" id="SSF56059">
    <property type="entry name" value="Glutathione synthetase ATP-binding domain-like"/>
    <property type="match status" value="1"/>
</dbReference>
<dbReference type="InterPro" id="IPR011764">
    <property type="entry name" value="Biotin_carboxylation_dom"/>
</dbReference>
<keyword evidence="1 7" id="KW-0436">Ligase</keyword>
<dbReference type="PROSITE" id="PS00867">
    <property type="entry name" value="CPSASE_2"/>
    <property type="match status" value="1"/>
</dbReference>
<protein>
    <submittedName>
        <fullName evidence="7">Methylcrotonyl-CoA carboxylase biotin-containing subunit</fullName>
        <ecNumber evidence="7">6.4.1.4</ecNumber>
    </submittedName>
</protein>
<dbReference type="PANTHER" id="PTHR18866">
    <property type="entry name" value="CARBOXYLASE:PYRUVATE/ACETYL-COA/PROPIONYL-COA CARBOXYLASE"/>
    <property type="match status" value="1"/>
</dbReference>
<dbReference type="SUPFAM" id="SSF51246">
    <property type="entry name" value="Rudiment single hybrid motif"/>
    <property type="match status" value="1"/>
</dbReference>
<dbReference type="EC" id="6.4.1.4" evidence="7"/>
<dbReference type="InterPro" id="IPR016185">
    <property type="entry name" value="PreATP-grasp_dom_sf"/>
</dbReference>
<keyword evidence="3" id="KW-0067">ATP-binding</keyword>
<dbReference type="SMART" id="SM00878">
    <property type="entry name" value="Biotin_carb_C"/>
    <property type="match status" value="1"/>
</dbReference>
<dbReference type="InterPro" id="IPR005482">
    <property type="entry name" value="Biotin_COase_C"/>
</dbReference>
<keyword evidence="2" id="KW-0547">Nucleotide-binding</keyword>
<reference evidence="7" key="1">
    <citation type="submission" date="2018-06" db="EMBL/GenBank/DDBJ databases">
        <authorList>
            <person name="Zhirakovskaya E."/>
        </authorList>
    </citation>
    <scope>NUCLEOTIDE SEQUENCE</scope>
</reference>
<feature type="domain" description="ATP-grasp" evidence="5">
    <location>
        <begin position="121"/>
        <end position="323"/>
    </location>
</feature>
<evidence type="ECO:0000259" key="6">
    <source>
        <dbReference type="PROSITE" id="PS50979"/>
    </source>
</evidence>
<dbReference type="FunFam" id="3.30.470.20:FF:000028">
    <property type="entry name" value="Methylcrotonoyl-CoA carboxylase subunit alpha, mitochondrial"/>
    <property type="match status" value="1"/>
</dbReference>
<gene>
    <name evidence="7" type="ORF">MNBD_ALPHA01-918</name>
</gene>
<dbReference type="InterPro" id="IPR005481">
    <property type="entry name" value="BC-like_N"/>
</dbReference>
<dbReference type="EMBL" id="UOEJ01000193">
    <property type="protein sequence ID" value="VAW04550.1"/>
    <property type="molecule type" value="Genomic_DNA"/>
</dbReference>
<dbReference type="InterPro" id="IPR011054">
    <property type="entry name" value="Rudment_hybrid_motif"/>
</dbReference>
<dbReference type="SUPFAM" id="SSF52440">
    <property type="entry name" value="PreATP-grasp domain"/>
    <property type="match status" value="1"/>
</dbReference>
<feature type="non-terminal residue" evidence="7">
    <location>
        <position position="416"/>
    </location>
</feature>
<dbReference type="FunFam" id="3.30.1490.20:FF:000003">
    <property type="entry name" value="acetyl-CoA carboxylase isoform X1"/>
    <property type="match status" value="1"/>
</dbReference>
<evidence type="ECO:0000256" key="3">
    <source>
        <dbReference type="ARBA" id="ARBA00022840"/>
    </source>
</evidence>
<evidence type="ECO:0000256" key="1">
    <source>
        <dbReference type="ARBA" id="ARBA00022598"/>
    </source>
</evidence>
<proteinExistence type="predicted"/>
<keyword evidence="4" id="KW-0092">Biotin</keyword>
<dbReference type="FunFam" id="3.40.50.20:FF:000010">
    <property type="entry name" value="Propionyl-CoA carboxylase subunit alpha"/>
    <property type="match status" value="1"/>
</dbReference>
<sequence>MMFSKILIANRGEIACRVIKTAQENGIRAVAVYSDADHNARHVRLADEAHHIGGSEACDSYLKADVILDVAIKSGSQAIHPGYGFLSENAEFSEACQKAGIAFIGPGADSIRAMGLKDRAKEIMEKAGVPVVPGYLGEDQSPENLQKHAGKIGYPLLIKAVAGGGGKGMRLVENADDFMPALESCKREAEASFANPRVLLEKYMTRPRHIEVQVFGDNSGDAVYLYERDCSLQRRHQKVVEEAPAPGMSDRMRTAMGDAAVQAAKTIGYSGAGTIEFIVDVENGLEDAPFYFMEMNTRLQVEHPVTELITGVDLVHWQFRIAAGERLPLSQKEIPLAGHALEVRLYAEDPENNFMPQTGTISHFSCPPEGPNFRIDSGVEAGDEVSIYYDPMIAKLIVWDRDRASALRQMGRVLES</sequence>
<dbReference type="GO" id="GO:0005524">
    <property type="term" value="F:ATP binding"/>
    <property type="evidence" value="ECO:0007669"/>
    <property type="project" value="UniProtKB-KW"/>
</dbReference>
<dbReference type="GO" id="GO:0004485">
    <property type="term" value="F:methylcrotonoyl-CoA carboxylase activity"/>
    <property type="evidence" value="ECO:0007669"/>
    <property type="project" value="UniProtKB-EC"/>
</dbReference>
<accession>A0A3B0SJH3</accession>
<dbReference type="Pfam" id="PF02785">
    <property type="entry name" value="Biotin_carb_C"/>
    <property type="match status" value="1"/>
</dbReference>
<evidence type="ECO:0000313" key="7">
    <source>
        <dbReference type="EMBL" id="VAW04550.1"/>
    </source>
</evidence>
<name>A0A3B0SJH3_9ZZZZ</name>
<dbReference type="PANTHER" id="PTHR18866:SF33">
    <property type="entry name" value="METHYLCROTONOYL-COA CARBOXYLASE SUBUNIT ALPHA, MITOCHONDRIAL-RELATED"/>
    <property type="match status" value="1"/>
</dbReference>
<dbReference type="InterPro" id="IPR050856">
    <property type="entry name" value="Biotin_carboxylase_complex"/>
</dbReference>
<dbReference type="AlphaFoldDB" id="A0A3B0SJH3"/>
<dbReference type="InterPro" id="IPR005479">
    <property type="entry name" value="CPAse_ATP-bd"/>
</dbReference>
<dbReference type="GO" id="GO:0046872">
    <property type="term" value="F:metal ion binding"/>
    <property type="evidence" value="ECO:0007669"/>
    <property type="project" value="InterPro"/>
</dbReference>